<gene>
    <name evidence="2" type="ORF">P167DRAFT_489600</name>
</gene>
<evidence type="ECO:0000313" key="2">
    <source>
        <dbReference type="EMBL" id="RPB11185.1"/>
    </source>
</evidence>
<dbReference type="PANTHER" id="PTHR31283">
    <property type="entry name" value="EKC/KEOPS COMPLEX SUBUNIT PCC1 FAMILY MEMBER"/>
    <property type="match status" value="1"/>
</dbReference>
<evidence type="ECO:0000256" key="1">
    <source>
        <dbReference type="ARBA" id="ARBA00007073"/>
    </source>
</evidence>
<dbReference type="Pfam" id="PF09341">
    <property type="entry name" value="Pcc1"/>
    <property type="match status" value="1"/>
</dbReference>
<dbReference type="AlphaFoldDB" id="A0A3N4KZN1"/>
<name>A0A3N4KZN1_9PEZI</name>
<dbReference type="Gene3D" id="3.30.310.50">
    <property type="entry name" value="Alpha-D-phosphohexomutase, C-terminal domain"/>
    <property type="match status" value="1"/>
</dbReference>
<dbReference type="Proteomes" id="UP000277580">
    <property type="component" value="Unassembled WGS sequence"/>
</dbReference>
<dbReference type="InterPro" id="IPR015419">
    <property type="entry name" value="CTAG/Pcc1"/>
</dbReference>
<accession>A0A3N4KZN1</accession>
<comment type="similarity">
    <text evidence="1">Belongs to the CTAG/PCC1 family.</text>
</comment>
<reference evidence="2 3" key="1">
    <citation type="journal article" date="2018" name="Nat. Ecol. Evol.">
        <title>Pezizomycetes genomes reveal the molecular basis of ectomycorrhizal truffle lifestyle.</title>
        <authorList>
            <person name="Murat C."/>
            <person name="Payen T."/>
            <person name="Noel B."/>
            <person name="Kuo A."/>
            <person name="Morin E."/>
            <person name="Chen J."/>
            <person name="Kohler A."/>
            <person name="Krizsan K."/>
            <person name="Balestrini R."/>
            <person name="Da Silva C."/>
            <person name="Montanini B."/>
            <person name="Hainaut M."/>
            <person name="Levati E."/>
            <person name="Barry K.W."/>
            <person name="Belfiori B."/>
            <person name="Cichocki N."/>
            <person name="Clum A."/>
            <person name="Dockter R.B."/>
            <person name="Fauchery L."/>
            <person name="Guy J."/>
            <person name="Iotti M."/>
            <person name="Le Tacon F."/>
            <person name="Lindquist E.A."/>
            <person name="Lipzen A."/>
            <person name="Malagnac F."/>
            <person name="Mello A."/>
            <person name="Molinier V."/>
            <person name="Miyauchi S."/>
            <person name="Poulain J."/>
            <person name="Riccioni C."/>
            <person name="Rubini A."/>
            <person name="Sitrit Y."/>
            <person name="Splivallo R."/>
            <person name="Traeger S."/>
            <person name="Wang M."/>
            <person name="Zifcakova L."/>
            <person name="Wipf D."/>
            <person name="Zambonelli A."/>
            <person name="Paolocci F."/>
            <person name="Nowrousian M."/>
            <person name="Ottonello S."/>
            <person name="Baldrian P."/>
            <person name="Spatafora J.W."/>
            <person name="Henrissat B."/>
            <person name="Nagy L.G."/>
            <person name="Aury J.M."/>
            <person name="Wincker P."/>
            <person name="Grigoriev I.V."/>
            <person name="Bonfante P."/>
            <person name="Martin F.M."/>
        </authorList>
    </citation>
    <scope>NUCLEOTIDE SEQUENCE [LARGE SCALE GENOMIC DNA]</scope>
    <source>
        <strain evidence="2 3">CCBAS932</strain>
    </source>
</reference>
<dbReference type="PANTHER" id="PTHR31283:SF5">
    <property type="entry name" value="EKC_KEOPS COMPLEX SUBUNIT LAGE3"/>
    <property type="match status" value="1"/>
</dbReference>
<keyword evidence="3" id="KW-1185">Reference proteome</keyword>
<dbReference type="EMBL" id="ML119137">
    <property type="protein sequence ID" value="RPB11185.1"/>
    <property type="molecule type" value="Genomic_DNA"/>
</dbReference>
<dbReference type="GO" id="GO:0000408">
    <property type="term" value="C:EKC/KEOPS complex"/>
    <property type="evidence" value="ECO:0007669"/>
    <property type="project" value="TreeGrafter"/>
</dbReference>
<sequence length="104" mass="11516">MEDKTGAPAPDPAFPHSLIISLPVPSWRIAETIQRALAVDKEISPYVQREFEVPGSEKASPVVLVHYKATTARMLRVSTNGIFESLGTVLRVCEELDVDVLERE</sequence>
<evidence type="ECO:0000313" key="3">
    <source>
        <dbReference type="Proteomes" id="UP000277580"/>
    </source>
</evidence>
<protein>
    <submittedName>
        <fullName evidence="2">Pcc1-domain-containing protein</fullName>
    </submittedName>
</protein>
<organism evidence="2 3">
    <name type="scientific">Morchella conica CCBAS932</name>
    <dbReference type="NCBI Taxonomy" id="1392247"/>
    <lineage>
        <taxon>Eukaryota</taxon>
        <taxon>Fungi</taxon>
        <taxon>Dikarya</taxon>
        <taxon>Ascomycota</taxon>
        <taxon>Pezizomycotina</taxon>
        <taxon>Pezizomycetes</taxon>
        <taxon>Pezizales</taxon>
        <taxon>Morchellaceae</taxon>
        <taxon>Morchella</taxon>
    </lineage>
</organism>
<dbReference type="OrthoDB" id="10025739at2759"/>
<dbReference type="InParanoid" id="A0A3N4KZN1"/>
<proteinExistence type="inferred from homology"/>
<dbReference type="GO" id="GO:0070525">
    <property type="term" value="P:tRNA threonylcarbamoyladenosine metabolic process"/>
    <property type="evidence" value="ECO:0007669"/>
    <property type="project" value="TreeGrafter"/>
</dbReference>